<dbReference type="InterPro" id="IPR001806">
    <property type="entry name" value="Small_GTPase"/>
</dbReference>
<evidence type="ECO:0000256" key="2">
    <source>
        <dbReference type="ARBA" id="ARBA00023134"/>
    </source>
</evidence>
<dbReference type="OrthoDB" id="8830751at2759"/>
<sequence length="189" mass="21122">MTSESLFIALLGDGAVGKTCLLTTYIQGDFPTVYVPTVFESYVEANKFRNEFFDFSFSIVDMAGQEDYTDLRHLYYPKASVFILCYSVDRPVSFDHVLSFWLPDVIHNGGVKKPIILVGLKTDLRRGRSDDEVVSTAQGKELARKIGAAAFFECSARALSGLDDVFRAAAKAAVDHHRRKTKRRPCVIV</sequence>
<dbReference type="InterPro" id="IPR005225">
    <property type="entry name" value="Small_GTP-bd"/>
</dbReference>
<keyword evidence="2" id="KW-0342">GTP-binding</keyword>
<dbReference type="SMART" id="SM00173">
    <property type="entry name" value="RAS"/>
    <property type="match status" value="1"/>
</dbReference>
<dbReference type="InterPro" id="IPR003578">
    <property type="entry name" value="Small_GTPase_Rho"/>
</dbReference>
<dbReference type="SMART" id="SM00175">
    <property type="entry name" value="RAB"/>
    <property type="match status" value="1"/>
</dbReference>
<dbReference type="Pfam" id="PF00071">
    <property type="entry name" value="Ras"/>
    <property type="match status" value="1"/>
</dbReference>
<dbReference type="GO" id="GO:0003006">
    <property type="term" value="P:developmental process involved in reproduction"/>
    <property type="evidence" value="ECO:0007669"/>
    <property type="project" value="UniProtKB-ARBA"/>
</dbReference>
<dbReference type="PROSITE" id="PS51420">
    <property type="entry name" value="RHO"/>
    <property type="match status" value="1"/>
</dbReference>
<dbReference type="GO" id="GO:0007264">
    <property type="term" value="P:small GTPase-mediated signal transduction"/>
    <property type="evidence" value="ECO:0007669"/>
    <property type="project" value="InterPro"/>
</dbReference>
<keyword evidence="1" id="KW-0547">Nucleotide-binding</keyword>
<dbReference type="PROSITE" id="PS51421">
    <property type="entry name" value="RAS"/>
    <property type="match status" value="1"/>
</dbReference>
<reference evidence="3" key="1">
    <citation type="journal article" date="2020" name="Dev. Comp. Immunol.">
        <title>Isolation and transcriptome analysis of three subpopulations of shrimp hemocytes reveals the underlying mechanism of their immune functions.</title>
        <authorList>
            <person name="Sun M."/>
            <person name="Li S."/>
            <person name="Zhang X."/>
            <person name="Xiang J."/>
            <person name="Li F."/>
        </authorList>
    </citation>
    <scope>NUCLEOTIDE SEQUENCE</scope>
</reference>
<dbReference type="InterPro" id="IPR027417">
    <property type="entry name" value="P-loop_NTPase"/>
</dbReference>
<proteinExistence type="evidence at transcript level"/>
<organism evidence="3">
    <name type="scientific">Penaeus vannamei</name>
    <name type="common">Whiteleg shrimp</name>
    <name type="synonym">Litopenaeus vannamei</name>
    <dbReference type="NCBI Taxonomy" id="6689"/>
    <lineage>
        <taxon>Eukaryota</taxon>
        <taxon>Metazoa</taxon>
        <taxon>Ecdysozoa</taxon>
        <taxon>Arthropoda</taxon>
        <taxon>Crustacea</taxon>
        <taxon>Multicrustacea</taxon>
        <taxon>Malacostraca</taxon>
        <taxon>Eumalacostraca</taxon>
        <taxon>Eucarida</taxon>
        <taxon>Decapoda</taxon>
        <taxon>Dendrobranchiata</taxon>
        <taxon>Penaeoidea</taxon>
        <taxon>Penaeidae</taxon>
        <taxon>Penaeus</taxon>
    </lineage>
</organism>
<dbReference type="CDD" id="cd00157">
    <property type="entry name" value="Rho"/>
    <property type="match status" value="1"/>
</dbReference>
<dbReference type="SMART" id="SM00174">
    <property type="entry name" value="RHO"/>
    <property type="match status" value="1"/>
</dbReference>
<dbReference type="PROSITE" id="PS51419">
    <property type="entry name" value="RAB"/>
    <property type="match status" value="1"/>
</dbReference>
<dbReference type="NCBIfam" id="TIGR00231">
    <property type="entry name" value="small_GTP"/>
    <property type="match status" value="1"/>
</dbReference>
<dbReference type="GO" id="GO:0003924">
    <property type="term" value="F:GTPase activity"/>
    <property type="evidence" value="ECO:0007669"/>
    <property type="project" value="InterPro"/>
</dbReference>
<evidence type="ECO:0000313" key="3">
    <source>
        <dbReference type="EMBL" id="QIV64776.1"/>
    </source>
</evidence>
<dbReference type="PANTHER" id="PTHR24072">
    <property type="entry name" value="RHO FAMILY GTPASE"/>
    <property type="match status" value="1"/>
</dbReference>
<dbReference type="PRINTS" id="PR00449">
    <property type="entry name" value="RASTRNSFRMNG"/>
</dbReference>
<dbReference type="GO" id="GO:0022412">
    <property type="term" value="P:cellular process involved in reproduction in multicellular organism"/>
    <property type="evidence" value="ECO:0007669"/>
    <property type="project" value="UniProtKB-ARBA"/>
</dbReference>
<name>A0A6H0QVQ4_PENVA</name>
<accession>A0A6H0QVQ4</accession>
<dbReference type="GO" id="GO:0001667">
    <property type="term" value="P:ameboidal-type cell migration"/>
    <property type="evidence" value="ECO:0007669"/>
    <property type="project" value="UniProtKB-ARBA"/>
</dbReference>
<dbReference type="EMBL" id="MT188730">
    <property type="protein sequence ID" value="QIV64776.1"/>
    <property type="molecule type" value="mRNA"/>
</dbReference>
<evidence type="ECO:0000256" key="1">
    <source>
        <dbReference type="ARBA" id="ARBA00022741"/>
    </source>
</evidence>
<dbReference type="GO" id="GO:0035099">
    <property type="term" value="P:hemocyte migration"/>
    <property type="evidence" value="ECO:0007669"/>
    <property type="project" value="UniProtKB-ARBA"/>
</dbReference>
<dbReference type="SUPFAM" id="SSF52540">
    <property type="entry name" value="P-loop containing nucleoside triphosphate hydrolases"/>
    <property type="match status" value="1"/>
</dbReference>
<protein>
    <submittedName>
        <fullName evidence="3">Rho GTPase</fullName>
    </submittedName>
</protein>
<dbReference type="GO" id="GO:0035006">
    <property type="term" value="P:melanization defense response"/>
    <property type="evidence" value="ECO:0007669"/>
    <property type="project" value="UniProtKB-ARBA"/>
</dbReference>
<dbReference type="Gene3D" id="3.40.50.300">
    <property type="entry name" value="P-loop containing nucleotide triphosphate hydrolases"/>
    <property type="match status" value="1"/>
</dbReference>
<dbReference type="GO" id="GO:0005525">
    <property type="term" value="F:GTP binding"/>
    <property type="evidence" value="ECO:0007669"/>
    <property type="project" value="UniProtKB-KW"/>
</dbReference>
<dbReference type="AlphaFoldDB" id="A0A6H0QVQ4"/>